<feature type="transmembrane region" description="Helical" evidence="1">
    <location>
        <begin position="222"/>
        <end position="240"/>
    </location>
</feature>
<organism evidence="2 3">
    <name type="scientific">Helicobacter cinaedi</name>
    <dbReference type="NCBI Taxonomy" id="213"/>
    <lineage>
        <taxon>Bacteria</taxon>
        <taxon>Pseudomonadati</taxon>
        <taxon>Campylobacterota</taxon>
        <taxon>Epsilonproteobacteria</taxon>
        <taxon>Campylobacterales</taxon>
        <taxon>Helicobacteraceae</taxon>
        <taxon>Helicobacter</taxon>
    </lineage>
</organism>
<dbReference type="AlphaFoldDB" id="A0A377JTQ0"/>
<feature type="transmembrane region" description="Helical" evidence="1">
    <location>
        <begin position="338"/>
        <end position="358"/>
    </location>
</feature>
<evidence type="ECO:0000313" key="2">
    <source>
        <dbReference type="EMBL" id="STP11257.1"/>
    </source>
</evidence>
<feature type="transmembrane region" description="Helical" evidence="1">
    <location>
        <begin position="308"/>
        <end position="326"/>
    </location>
</feature>
<dbReference type="EMBL" id="UGHX01000001">
    <property type="protein sequence ID" value="STP11257.1"/>
    <property type="molecule type" value="Genomic_DNA"/>
</dbReference>
<evidence type="ECO:0000256" key="1">
    <source>
        <dbReference type="SAM" id="Phobius"/>
    </source>
</evidence>
<feature type="transmembrane region" description="Helical" evidence="1">
    <location>
        <begin position="398"/>
        <end position="417"/>
    </location>
</feature>
<proteinExistence type="predicted"/>
<sequence length="514" mass="58674">MSKILTQKSVYWFFGILLVYLLVLNALFPTQSDDLGYGVNGFSGMLSSYNNWNGRFFEMLRHGFVSAIAPSVYFVAINAVIGVLFFLSFFVFVFGRLPRTLNDVIFLCIVFLFILHYGAFGSIFLWAAGSLNYLWAYVALLLGFLPYRLYWGRYFQGKRGKELYKSQGALLEILKALGMFALCFVGGMSSEAVGIVALLIHIGFLGFGVIKSVKEDVKLPLWYFAGVIALGVGWFVLYLSPGHAKRAELFKAGGAFYSLGDIWAMSLEEKLRLVNYRYTGFITASLLFFIIPSLLFVLNCSYFKSKKLWSIGVLLCVIAISVVVKNHKRFLPDFKENYGGLLYFSVLFVLLLAAVWFYRREHNESMKRLFIKILLLFVLFCVFVGTTIQVGIPDRARLMFVLITAMMIVFVYQHWSVMNGEKIKKYNKWIVVLVCGYGLFVLSAYIDGRLKWERMLDSIQEQKLQGKEEIVVSAKTFTSFYHKYGDWGNPGEDPSVWPNTTYAHYYGVKSFVAK</sequence>
<feature type="transmembrane region" description="Helical" evidence="1">
    <location>
        <begin position="370"/>
        <end position="392"/>
    </location>
</feature>
<feature type="transmembrane region" description="Helical" evidence="1">
    <location>
        <begin position="429"/>
        <end position="446"/>
    </location>
</feature>
<dbReference type="InterPro" id="IPR045691">
    <property type="entry name" value="DUF6056"/>
</dbReference>
<dbReference type="RefSeq" id="WP_220312694.1">
    <property type="nucleotide sequence ID" value="NZ_UGHX01000001.1"/>
</dbReference>
<dbReference type="Proteomes" id="UP000255103">
    <property type="component" value="Unassembled WGS sequence"/>
</dbReference>
<feature type="transmembrane region" description="Helical" evidence="1">
    <location>
        <begin position="67"/>
        <end position="92"/>
    </location>
</feature>
<protein>
    <submittedName>
        <fullName evidence="2">Uncharacterized protein</fullName>
    </submittedName>
</protein>
<keyword evidence="1" id="KW-0812">Transmembrane</keyword>
<keyword evidence="1" id="KW-1133">Transmembrane helix</keyword>
<reference evidence="2 3" key="1">
    <citation type="submission" date="2018-06" db="EMBL/GenBank/DDBJ databases">
        <authorList>
            <consortium name="Pathogen Informatics"/>
            <person name="Doyle S."/>
        </authorList>
    </citation>
    <scope>NUCLEOTIDE SEQUENCE [LARGE SCALE GENOMIC DNA]</scope>
    <source>
        <strain evidence="2 3">NCTC12219</strain>
    </source>
</reference>
<feature type="transmembrane region" description="Helical" evidence="1">
    <location>
        <begin position="276"/>
        <end position="296"/>
    </location>
</feature>
<feature type="transmembrane region" description="Helical" evidence="1">
    <location>
        <begin position="193"/>
        <end position="210"/>
    </location>
</feature>
<evidence type="ECO:0000313" key="3">
    <source>
        <dbReference type="Proteomes" id="UP000255103"/>
    </source>
</evidence>
<gene>
    <name evidence="2" type="ORF">NCTC12219_01144</name>
</gene>
<feature type="transmembrane region" description="Helical" evidence="1">
    <location>
        <begin position="104"/>
        <end position="127"/>
    </location>
</feature>
<keyword evidence="1" id="KW-0472">Membrane</keyword>
<name>A0A377JTQ0_9HELI</name>
<feature type="transmembrane region" description="Helical" evidence="1">
    <location>
        <begin position="9"/>
        <end position="28"/>
    </location>
</feature>
<accession>A0A377JTQ0</accession>
<feature type="transmembrane region" description="Helical" evidence="1">
    <location>
        <begin position="133"/>
        <end position="150"/>
    </location>
</feature>
<dbReference type="Pfam" id="PF19528">
    <property type="entry name" value="DUF6056"/>
    <property type="match status" value="1"/>
</dbReference>